<evidence type="ECO:0000256" key="3">
    <source>
        <dbReference type="ARBA" id="ARBA00022823"/>
    </source>
</evidence>
<dbReference type="Gene3D" id="3.30.559.10">
    <property type="entry name" value="Chloramphenicol acetyltransferase-like domain"/>
    <property type="match status" value="1"/>
</dbReference>
<evidence type="ECO:0000313" key="12">
    <source>
        <dbReference type="Proteomes" id="UP000821866"/>
    </source>
</evidence>
<evidence type="ECO:0000259" key="10">
    <source>
        <dbReference type="PROSITE" id="PS51826"/>
    </source>
</evidence>
<feature type="region of interest" description="Disordered" evidence="8">
    <location>
        <begin position="489"/>
        <end position="524"/>
    </location>
</feature>
<dbReference type="Gene3D" id="4.10.320.10">
    <property type="entry name" value="E3-binding domain"/>
    <property type="match status" value="1"/>
</dbReference>
<dbReference type="Gene3D" id="2.40.50.100">
    <property type="match status" value="1"/>
</dbReference>
<dbReference type="InterPro" id="IPR004167">
    <property type="entry name" value="PSBD"/>
</dbReference>
<dbReference type="GO" id="GO:0005811">
    <property type="term" value="C:lipid droplet"/>
    <property type="evidence" value="ECO:0007669"/>
    <property type="project" value="InterPro"/>
</dbReference>
<reference evidence="11" key="1">
    <citation type="journal article" date="2020" name="Cell">
        <title>Large-Scale Comparative Analyses of Tick Genomes Elucidate Their Genetic Diversity and Vector Capacities.</title>
        <authorList>
            <consortium name="Tick Genome and Microbiome Consortium (TIGMIC)"/>
            <person name="Jia N."/>
            <person name="Wang J."/>
            <person name="Shi W."/>
            <person name="Du L."/>
            <person name="Sun Y."/>
            <person name="Zhan W."/>
            <person name="Jiang J.F."/>
            <person name="Wang Q."/>
            <person name="Zhang B."/>
            <person name="Ji P."/>
            <person name="Bell-Sakyi L."/>
            <person name="Cui X.M."/>
            <person name="Yuan T.T."/>
            <person name="Jiang B.G."/>
            <person name="Yang W.F."/>
            <person name="Lam T.T."/>
            <person name="Chang Q.C."/>
            <person name="Ding S.J."/>
            <person name="Wang X.J."/>
            <person name="Zhu J.G."/>
            <person name="Ruan X.D."/>
            <person name="Zhao L."/>
            <person name="Wei J.T."/>
            <person name="Ye R.Z."/>
            <person name="Que T.C."/>
            <person name="Du C.H."/>
            <person name="Zhou Y.H."/>
            <person name="Cheng J.X."/>
            <person name="Dai P.F."/>
            <person name="Guo W.B."/>
            <person name="Han X.H."/>
            <person name="Huang E.J."/>
            <person name="Li L.F."/>
            <person name="Wei W."/>
            <person name="Gao Y.C."/>
            <person name="Liu J.Z."/>
            <person name="Shao H.Z."/>
            <person name="Wang X."/>
            <person name="Wang C.C."/>
            <person name="Yang T.C."/>
            <person name="Huo Q.B."/>
            <person name="Li W."/>
            <person name="Chen H.Y."/>
            <person name="Chen S.E."/>
            <person name="Zhou L.G."/>
            <person name="Ni X.B."/>
            <person name="Tian J.H."/>
            <person name="Sheng Y."/>
            <person name="Liu T."/>
            <person name="Pan Y.S."/>
            <person name="Xia L.Y."/>
            <person name="Li J."/>
            <person name="Zhao F."/>
            <person name="Cao W.C."/>
        </authorList>
    </citation>
    <scope>NUCLEOTIDE SEQUENCE</scope>
    <source>
        <strain evidence="11">Rmic-2018</strain>
    </source>
</reference>
<keyword evidence="5 7" id="KW-0012">Acyltransferase</keyword>
<evidence type="ECO:0000256" key="7">
    <source>
        <dbReference type="RuleBase" id="RU361137"/>
    </source>
</evidence>
<sequence length="820" mass="89754">MSKREVTKVHYEYMTVNGVPTKVVQVGKTDLGPSCQEPLLIFIPGNPGIIEYYEDFLAEVYDHFDGRLHVCGLSHAGHDNIFTTRSAPSPKEHWDLYGLYGQIRHKVEFVERHATGDRAIFLAGHSIGAYMILQVLKELKGLNVKRSFLLFPVIERLSETPKACSLLWDARLLRLLSWLIVLLLMVLPEAVKSLLVSLYCRSLPPAIRERSAKATSMLFDPTVFRLVIDMAHEEIQTLVERDDEFLGACMERLTFYYGCSDGWCPVRFYWNMKETFSNEKQLRSSAETSSKLLRPCPLPSLVKIGACVGANSRLRAASSGNDAMLRTVLVARNELGRAPSRCKRFTRAASVLCLERRDVNPTSRLIVQSPRILLKPKFKDGVTRRMYSADLPRHLRVQLPALSPTMEMGTIVSWEKKEGDKLGEGDLLCEIETDKATMGFETPEEGYLAKILIPAGTKDVPLGKLLCILVYNEEDVAAFKSFVDDGAAAPPPPKAAAAPPPAAAPTPAAAPPPPAPSVPAAPAAAPTTGLGGRLFASPLAKRLASEQGINLAQIPAGSGPGGRIVAQDLASATAMPRAAAAGGVASKYEDISLTSMRQTIAKRLLQSKQTIPHYYLSVDIKMDALLKLRAEFNKMMEKDGVKVSVNDFVIKATALASKKVPAANSSWQDTFIRDEFQVVKINLKLCATALIISPMCSFKAFKSAGLAEICQETKALAAKAREKTLQPHEFQGGTITVSNLGMFGVKNFSAIINPPQACILAVGCTEDTLIPDEESSTGYRTAKVMSVTLSCDHRVVDGAVGAQWLQHFKRLLERPHLMLL</sequence>
<dbReference type="GO" id="GO:0006086">
    <property type="term" value="P:pyruvate decarboxylation to acetyl-CoA"/>
    <property type="evidence" value="ECO:0007669"/>
    <property type="project" value="InterPro"/>
</dbReference>
<dbReference type="GO" id="GO:0019915">
    <property type="term" value="P:lipid storage"/>
    <property type="evidence" value="ECO:0007669"/>
    <property type="project" value="InterPro"/>
</dbReference>
<dbReference type="InterPro" id="IPR006257">
    <property type="entry name" value="LAT1"/>
</dbReference>
<name>A0A9J6DYC2_RHIMP</name>
<keyword evidence="4" id="KW-0809">Transit peptide</keyword>
<dbReference type="InterPro" id="IPR000089">
    <property type="entry name" value="Biotin_lipoyl"/>
</dbReference>
<dbReference type="EC" id="2.3.1.12" evidence="7"/>
<dbReference type="InterPro" id="IPR029058">
    <property type="entry name" value="AB_hydrolase_fold"/>
</dbReference>
<dbReference type="AlphaFoldDB" id="A0A9J6DYC2"/>
<comment type="cofactor">
    <cofactor evidence="7">
        <name>(R)-lipoate</name>
        <dbReference type="ChEBI" id="CHEBI:83088"/>
    </cofactor>
    <text evidence="7">Binds 1 lipoyl cofactor covalently.</text>
</comment>
<keyword evidence="3 7" id="KW-0450">Lipoyl</keyword>
<accession>A0A9J6DYC2</accession>
<evidence type="ECO:0000256" key="6">
    <source>
        <dbReference type="ARBA" id="ARBA00049527"/>
    </source>
</evidence>
<reference evidence="11" key="2">
    <citation type="submission" date="2021-09" db="EMBL/GenBank/DDBJ databases">
        <authorList>
            <person name="Jia N."/>
            <person name="Wang J."/>
            <person name="Shi W."/>
            <person name="Du L."/>
            <person name="Sun Y."/>
            <person name="Zhan W."/>
            <person name="Jiang J."/>
            <person name="Wang Q."/>
            <person name="Zhang B."/>
            <person name="Ji P."/>
            <person name="Sakyi L.B."/>
            <person name="Cui X."/>
            <person name="Yuan T."/>
            <person name="Jiang B."/>
            <person name="Yang W."/>
            <person name="Lam T.T.-Y."/>
            <person name="Chang Q."/>
            <person name="Ding S."/>
            <person name="Wang X."/>
            <person name="Zhu J."/>
            <person name="Ruan X."/>
            <person name="Zhao L."/>
            <person name="Wei J."/>
            <person name="Que T."/>
            <person name="Du C."/>
            <person name="Cheng J."/>
            <person name="Dai P."/>
            <person name="Han X."/>
            <person name="Huang E."/>
            <person name="Gao Y."/>
            <person name="Liu J."/>
            <person name="Shao H."/>
            <person name="Ye R."/>
            <person name="Li L."/>
            <person name="Wei W."/>
            <person name="Wang X."/>
            <person name="Wang C."/>
            <person name="Huo Q."/>
            <person name="Li W."/>
            <person name="Guo W."/>
            <person name="Chen H."/>
            <person name="Chen S."/>
            <person name="Zhou L."/>
            <person name="Zhou L."/>
            <person name="Ni X."/>
            <person name="Tian J."/>
            <person name="Zhou Y."/>
            <person name="Sheng Y."/>
            <person name="Liu T."/>
            <person name="Pan Y."/>
            <person name="Xia L."/>
            <person name="Li J."/>
            <person name="Zhao F."/>
            <person name="Cao W."/>
        </authorList>
    </citation>
    <scope>NUCLEOTIDE SEQUENCE</scope>
    <source>
        <strain evidence="11">Rmic-2018</strain>
        <tissue evidence="11">Larvae</tissue>
    </source>
</reference>
<dbReference type="PROSITE" id="PS50968">
    <property type="entry name" value="BIOTINYL_LIPOYL"/>
    <property type="match status" value="1"/>
</dbReference>
<dbReference type="InterPro" id="IPR003016">
    <property type="entry name" value="2-oxoA_DH_lipoyl-BS"/>
</dbReference>
<comment type="catalytic activity">
    <reaction evidence="6">
        <text>a cholesterol ester + H2O = cholesterol + a fatty acid + H(+)</text>
        <dbReference type="Rhea" id="RHEA:36403"/>
        <dbReference type="ChEBI" id="CHEBI:15377"/>
        <dbReference type="ChEBI" id="CHEBI:15378"/>
        <dbReference type="ChEBI" id="CHEBI:16113"/>
        <dbReference type="ChEBI" id="CHEBI:17002"/>
        <dbReference type="ChEBI" id="CHEBI:28868"/>
        <dbReference type="EC" id="3.1.1.13"/>
    </reaction>
    <physiologicalReaction direction="left-to-right" evidence="6">
        <dbReference type="Rhea" id="RHEA:36404"/>
    </physiologicalReaction>
</comment>
<dbReference type="GO" id="GO:0005739">
    <property type="term" value="C:mitochondrion"/>
    <property type="evidence" value="ECO:0007669"/>
    <property type="project" value="UniProtKB-SubCell"/>
</dbReference>
<dbReference type="SUPFAM" id="SSF53474">
    <property type="entry name" value="alpha/beta-Hydrolases"/>
    <property type="match status" value="1"/>
</dbReference>
<keyword evidence="2 7" id="KW-0808">Transferase</keyword>
<dbReference type="InterPro" id="IPR011053">
    <property type="entry name" value="Single_hybrid_motif"/>
</dbReference>
<dbReference type="Pfam" id="PF02817">
    <property type="entry name" value="E3_binding"/>
    <property type="match status" value="1"/>
</dbReference>
<dbReference type="PANTHER" id="PTHR23151">
    <property type="entry name" value="DIHYDROLIPOAMIDE ACETYL/SUCCINYL-TRANSFERASE-RELATED"/>
    <property type="match status" value="1"/>
</dbReference>
<dbReference type="Proteomes" id="UP000821866">
    <property type="component" value="Unassembled WGS sequence"/>
</dbReference>
<dbReference type="Pfam" id="PF10230">
    <property type="entry name" value="LIDHydrolase"/>
    <property type="match status" value="1"/>
</dbReference>
<organism evidence="11 12">
    <name type="scientific">Rhipicephalus microplus</name>
    <name type="common">Cattle tick</name>
    <name type="synonym">Boophilus microplus</name>
    <dbReference type="NCBI Taxonomy" id="6941"/>
    <lineage>
        <taxon>Eukaryota</taxon>
        <taxon>Metazoa</taxon>
        <taxon>Ecdysozoa</taxon>
        <taxon>Arthropoda</taxon>
        <taxon>Chelicerata</taxon>
        <taxon>Arachnida</taxon>
        <taxon>Acari</taxon>
        <taxon>Parasitiformes</taxon>
        <taxon>Ixodida</taxon>
        <taxon>Ixodoidea</taxon>
        <taxon>Ixodidae</taxon>
        <taxon>Rhipicephalinae</taxon>
        <taxon>Rhipicephalus</taxon>
        <taxon>Boophilus</taxon>
    </lineage>
</organism>
<evidence type="ECO:0000256" key="4">
    <source>
        <dbReference type="ARBA" id="ARBA00022946"/>
    </source>
</evidence>
<evidence type="ECO:0000256" key="2">
    <source>
        <dbReference type="ARBA" id="ARBA00022679"/>
    </source>
</evidence>
<dbReference type="InterPro" id="IPR001078">
    <property type="entry name" value="2-oxoacid_DH_actylTfrase"/>
</dbReference>
<feature type="domain" description="Peripheral subunit-binding (PSBD)" evidence="10">
    <location>
        <begin position="535"/>
        <end position="573"/>
    </location>
</feature>
<dbReference type="FunFam" id="2.40.50.100:FF:000010">
    <property type="entry name" value="Acetyltransferase component of pyruvate dehydrogenase complex"/>
    <property type="match status" value="1"/>
</dbReference>
<dbReference type="VEuPathDB" id="VectorBase:LOC119170518"/>
<dbReference type="NCBIfam" id="TIGR01349">
    <property type="entry name" value="PDHac_trf_mito"/>
    <property type="match status" value="1"/>
</dbReference>
<comment type="similarity">
    <text evidence="1 7">Belongs to the 2-oxoacid dehydrogenase family.</text>
</comment>
<evidence type="ECO:0000256" key="8">
    <source>
        <dbReference type="SAM" id="MobiDB-lite"/>
    </source>
</evidence>
<dbReference type="VEuPathDB" id="VectorBase:LOC119170519"/>
<dbReference type="InterPro" id="IPR023213">
    <property type="entry name" value="CAT-like_dom_sf"/>
</dbReference>
<dbReference type="GO" id="GO:0045254">
    <property type="term" value="C:pyruvate dehydrogenase complex"/>
    <property type="evidence" value="ECO:0007669"/>
    <property type="project" value="UniProtKB-UniRule"/>
</dbReference>
<dbReference type="SUPFAM" id="SSF52777">
    <property type="entry name" value="CoA-dependent acyltransferases"/>
    <property type="match status" value="1"/>
</dbReference>
<dbReference type="SUPFAM" id="SSF51230">
    <property type="entry name" value="Single hybrid motif"/>
    <property type="match status" value="1"/>
</dbReference>
<dbReference type="PROSITE" id="PS00189">
    <property type="entry name" value="LIPOYL"/>
    <property type="match status" value="1"/>
</dbReference>
<dbReference type="Pfam" id="PF00198">
    <property type="entry name" value="2-oxoacid_dh"/>
    <property type="match status" value="1"/>
</dbReference>
<dbReference type="GO" id="GO:0004771">
    <property type="term" value="F:sterol ester esterase activity"/>
    <property type="evidence" value="ECO:0007669"/>
    <property type="project" value="UniProtKB-EC"/>
</dbReference>
<dbReference type="InterPro" id="IPR045257">
    <property type="entry name" value="E2/Pdx1"/>
</dbReference>
<evidence type="ECO:0000256" key="5">
    <source>
        <dbReference type="ARBA" id="ARBA00023315"/>
    </source>
</evidence>
<comment type="caution">
    <text evidence="11">The sequence shown here is derived from an EMBL/GenBank/DDBJ whole genome shotgun (WGS) entry which is preliminary data.</text>
</comment>
<evidence type="ECO:0000313" key="11">
    <source>
        <dbReference type="EMBL" id="KAH8026744.1"/>
    </source>
</evidence>
<dbReference type="InterPro" id="IPR019363">
    <property type="entry name" value="LDAH"/>
</dbReference>
<protein>
    <recommendedName>
        <fullName evidence="7">Acetyltransferase component of pyruvate dehydrogenase complex</fullName>
        <ecNumber evidence="7">2.3.1.12</ecNumber>
    </recommendedName>
</protein>
<dbReference type="Pfam" id="PF00364">
    <property type="entry name" value="Biotin_lipoyl"/>
    <property type="match status" value="1"/>
</dbReference>
<feature type="domain" description="Lipoyl-binding" evidence="9">
    <location>
        <begin position="394"/>
        <end position="470"/>
    </location>
</feature>
<comment type="subcellular location">
    <subcellularLocation>
        <location evidence="7">Mitochondrion</location>
    </subcellularLocation>
</comment>
<feature type="compositionally biased region" description="Pro residues" evidence="8">
    <location>
        <begin position="489"/>
        <end position="519"/>
    </location>
</feature>
<evidence type="ECO:0000256" key="1">
    <source>
        <dbReference type="ARBA" id="ARBA00007317"/>
    </source>
</evidence>
<dbReference type="InterPro" id="IPR036625">
    <property type="entry name" value="E3-bd_dom_sf"/>
</dbReference>
<gene>
    <name evidence="11" type="ORF">HPB51_024243</name>
</gene>
<dbReference type="GO" id="GO:0004742">
    <property type="term" value="F:dihydrolipoyllysine-residue acetyltransferase activity"/>
    <property type="evidence" value="ECO:0007669"/>
    <property type="project" value="UniProtKB-UniRule"/>
</dbReference>
<comment type="catalytic activity">
    <reaction evidence="7">
        <text>N(6)-[(R)-dihydrolipoyl]-L-lysyl-[protein] + acetyl-CoA = N(6)-[(R)-S(8)-acetyldihydrolipoyl]-L-lysyl-[protein] + CoA</text>
        <dbReference type="Rhea" id="RHEA:17017"/>
        <dbReference type="Rhea" id="RHEA-COMP:10475"/>
        <dbReference type="Rhea" id="RHEA-COMP:10478"/>
        <dbReference type="ChEBI" id="CHEBI:57287"/>
        <dbReference type="ChEBI" id="CHEBI:57288"/>
        <dbReference type="ChEBI" id="CHEBI:83100"/>
        <dbReference type="ChEBI" id="CHEBI:83111"/>
        <dbReference type="EC" id="2.3.1.12"/>
    </reaction>
</comment>
<proteinExistence type="inferred from homology"/>
<keyword evidence="12" id="KW-1185">Reference proteome</keyword>
<dbReference type="FunFam" id="3.30.559.10:FF:000003">
    <property type="entry name" value="Acetyltransferase component of pyruvate dehydrogenase complex"/>
    <property type="match status" value="1"/>
</dbReference>
<evidence type="ECO:0000259" key="9">
    <source>
        <dbReference type="PROSITE" id="PS50968"/>
    </source>
</evidence>
<dbReference type="PANTHER" id="PTHR23151:SF90">
    <property type="entry name" value="DIHYDROLIPOYLLYSINE-RESIDUE ACETYLTRANSFERASE COMPONENT OF PYRUVATE DEHYDROGENASE COMPLEX, MITOCHONDRIAL-RELATED"/>
    <property type="match status" value="1"/>
</dbReference>
<dbReference type="CDD" id="cd06849">
    <property type="entry name" value="lipoyl_domain"/>
    <property type="match status" value="1"/>
</dbReference>
<dbReference type="Gene3D" id="3.40.50.1820">
    <property type="entry name" value="alpha/beta hydrolase"/>
    <property type="match status" value="1"/>
</dbReference>
<dbReference type="SUPFAM" id="SSF47005">
    <property type="entry name" value="Peripheral subunit-binding domain of 2-oxo acid dehydrogenase complex"/>
    <property type="match status" value="1"/>
</dbReference>
<comment type="function">
    <text evidence="7">The pyruvate dehydrogenase complex catalyzes the overall conversion of pyruvate to acetyl-CoA and CO(2).</text>
</comment>
<dbReference type="EMBL" id="JABSTU010000007">
    <property type="protein sequence ID" value="KAH8026744.1"/>
    <property type="molecule type" value="Genomic_DNA"/>
</dbReference>
<dbReference type="PROSITE" id="PS51826">
    <property type="entry name" value="PSBD"/>
    <property type="match status" value="1"/>
</dbReference>